<protein>
    <submittedName>
        <fullName evidence="2">Uncharacterized protein</fullName>
    </submittedName>
</protein>
<organism evidence="2">
    <name type="scientific">mine drainage metagenome</name>
    <dbReference type="NCBI Taxonomy" id="410659"/>
    <lineage>
        <taxon>unclassified sequences</taxon>
        <taxon>metagenomes</taxon>
        <taxon>ecological metagenomes</taxon>
    </lineage>
</organism>
<accession>A0A1J5PX41</accession>
<evidence type="ECO:0000313" key="2">
    <source>
        <dbReference type="EMBL" id="OIQ72132.1"/>
    </source>
</evidence>
<evidence type="ECO:0000256" key="1">
    <source>
        <dbReference type="SAM" id="MobiDB-lite"/>
    </source>
</evidence>
<comment type="caution">
    <text evidence="2">The sequence shown here is derived from an EMBL/GenBank/DDBJ whole genome shotgun (WGS) entry which is preliminary data.</text>
</comment>
<dbReference type="EMBL" id="MLJW01003404">
    <property type="protein sequence ID" value="OIQ72132.1"/>
    <property type="molecule type" value="Genomic_DNA"/>
</dbReference>
<feature type="region of interest" description="Disordered" evidence="1">
    <location>
        <begin position="1"/>
        <end position="43"/>
    </location>
</feature>
<reference evidence="2" key="1">
    <citation type="submission" date="2016-10" db="EMBL/GenBank/DDBJ databases">
        <title>Sequence of Gallionella enrichment culture.</title>
        <authorList>
            <person name="Poehlein A."/>
            <person name="Muehling M."/>
            <person name="Daniel R."/>
        </authorList>
    </citation>
    <scope>NUCLEOTIDE SEQUENCE</scope>
</reference>
<sequence length="195" mass="20549">MVRTPMPSESRTTDPRPSAAISRRAATWVPSDRVTSASDSRVRTEAVAVPGRKVTLGSSANRATISRRRSQLGRFQPKGWSDMSEASKSLTMRGSGTSPPASTMRMICKGAAWGSSRVQRPAACNTGIEGCRKAVVRRSAPASVSEVTGGVGSTQITRWPALPKAAAALSPATPPPEIRISVKMRAIRVPPAALS</sequence>
<feature type="region of interest" description="Disordered" evidence="1">
    <location>
        <begin position="74"/>
        <end position="102"/>
    </location>
</feature>
<feature type="compositionally biased region" description="Low complexity" evidence="1">
    <location>
        <begin position="15"/>
        <end position="26"/>
    </location>
</feature>
<name>A0A1J5PX41_9ZZZZ</name>
<feature type="compositionally biased region" description="Polar residues" evidence="1">
    <location>
        <begin position="84"/>
        <end position="101"/>
    </location>
</feature>
<dbReference type="AlphaFoldDB" id="A0A1J5PX41"/>
<gene>
    <name evidence="2" type="ORF">GALL_462470</name>
</gene>
<proteinExistence type="predicted"/>